<feature type="signal peptide" evidence="1">
    <location>
        <begin position="1"/>
        <end position="25"/>
    </location>
</feature>
<dbReference type="EMBL" id="CM000880">
    <property type="protein sequence ID" value="KQK23808.1"/>
    <property type="molecule type" value="Genomic_DNA"/>
</dbReference>
<dbReference type="Gramene" id="KQK23808">
    <property type="protein sequence ID" value="KQK23808"/>
    <property type="gene ID" value="BRADI_1g76296v3"/>
</dbReference>
<organism evidence="2">
    <name type="scientific">Brachypodium distachyon</name>
    <name type="common">Purple false brome</name>
    <name type="synonym">Trachynia distachya</name>
    <dbReference type="NCBI Taxonomy" id="15368"/>
    <lineage>
        <taxon>Eukaryota</taxon>
        <taxon>Viridiplantae</taxon>
        <taxon>Streptophyta</taxon>
        <taxon>Embryophyta</taxon>
        <taxon>Tracheophyta</taxon>
        <taxon>Spermatophyta</taxon>
        <taxon>Magnoliopsida</taxon>
        <taxon>Liliopsida</taxon>
        <taxon>Poales</taxon>
        <taxon>Poaceae</taxon>
        <taxon>BOP clade</taxon>
        <taxon>Pooideae</taxon>
        <taxon>Stipodae</taxon>
        <taxon>Brachypodieae</taxon>
        <taxon>Brachypodium</taxon>
    </lineage>
</organism>
<reference evidence="2" key="2">
    <citation type="submission" date="2017-06" db="EMBL/GenBank/DDBJ databases">
        <title>WGS assembly of Brachypodium distachyon.</title>
        <authorList>
            <consortium name="The International Brachypodium Initiative"/>
            <person name="Lucas S."/>
            <person name="Harmon-Smith M."/>
            <person name="Lail K."/>
            <person name="Tice H."/>
            <person name="Grimwood J."/>
            <person name="Bruce D."/>
            <person name="Barry K."/>
            <person name="Shu S."/>
            <person name="Lindquist E."/>
            <person name="Wang M."/>
            <person name="Pitluck S."/>
            <person name="Vogel J.P."/>
            <person name="Garvin D.F."/>
            <person name="Mockler T.C."/>
            <person name="Schmutz J."/>
            <person name="Rokhsar D."/>
            <person name="Bevan M.W."/>
        </authorList>
    </citation>
    <scope>NUCLEOTIDE SEQUENCE</scope>
    <source>
        <strain evidence="2">Bd21</strain>
    </source>
</reference>
<accession>A0A0Q3HLS8</accession>
<keyword evidence="1" id="KW-0732">Signal</keyword>
<dbReference type="InParanoid" id="A0A0Q3HLS8"/>
<feature type="chain" id="PRO_5035999626" description="Knottin scorpion toxin-like domain-containing protein" evidence="1">
    <location>
        <begin position="26"/>
        <end position="80"/>
    </location>
</feature>
<keyword evidence="4" id="KW-1185">Reference proteome</keyword>
<reference evidence="3" key="3">
    <citation type="submission" date="2018-08" db="UniProtKB">
        <authorList>
            <consortium name="EnsemblPlants"/>
        </authorList>
    </citation>
    <scope>IDENTIFICATION</scope>
    <source>
        <strain evidence="3">cv. Bd21</strain>
    </source>
</reference>
<gene>
    <name evidence="2" type="ORF">BRADI_1g76296v3</name>
</gene>
<dbReference type="AlphaFoldDB" id="A0A0Q3HLS8"/>
<reference evidence="2 3" key="1">
    <citation type="journal article" date="2010" name="Nature">
        <title>Genome sequencing and analysis of the model grass Brachypodium distachyon.</title>
        <authorList>
            <consortium name="International Brachypodium Initiative"/>
        </authorList>
    </citation>
    <scope>NUCLEOTIDE SEQUENCE [LARGE SCALE GENOMIC DNA]</scope>
    <source>
        <strain evidence="2 3">Bd21</strain>
    </source>
</reference>
<name>A0A0Q3HLS8_BRADI</name>
<sequence>MDSRHVVMYFIVVLVIFGNNPTVVAEQCRYRIFALPYCVDALCKSYCWKEALGSGARVREYQCGGPGGINRHCICFFCTD</sequence>
<evidence type="ECO:0000256" key="1">
    <source>
        <dbReference type="SAM" id="SignalP"/>
    </source>
</evidence>
<evidence type="ECO:0000313" key="4">
    <source>
        <dbReference type="Proteomes" id="UP000008810"/>
    </source>
</evidence>
<proteinExistence type="predicted"/>
<evidence type="ECO:0000313" key="3">
    <source>
        <dbReference type="EnsemblPlants" id="KQK23808"/>
    </source>
</evidence>
<evidence type="ECO:0000313" key="2">
    <source>
        <dbReference type="EMBL" id="KQK23808.1"/>
    </source>
</evidence>
<dbReference type="EnsemblPlants" id="KQK23808">
    <property type="protein sequence ID" value="KQK23808"/>
    <property type="gene ID" value="BRADI_1g76296v3"/>
</dbReference>
<evidence type="ECO:0008006" key="5">
    <source>
        <dbReference type="Google" id="ProtNLM"/>
    </source>
</evidence>
<dbReference type="Proteomes" id="UP000008810">
    <property type="component" value="Chromosome 1"/>
</dbReference>
<protein>
    <recommendedName>
        <fullName evidence="5">Knottin scorpion toxin-like domain-containing protein</fullName>
    </recommendedName>
</protein>